<dbReference type="Pfam" id="PF00379">
    <property type="entry name" value="Chitin_bind_4"/>
    <property type="match status" value="1"/>
</dbReference>
<accession>A0A8J2JRP2</accession>
<dbReference type="GO" id="GO:0008010">
    <property type="term" value="F:structural constituent of chitin-based larval cuticle"/>
    <property type="evidence" value="ECO:0007669"/>
    <property type="project" value="TreeGrafter"/>
</dbReference>
<feature type="non-terminal residue" evidence="4">
    <location>
        <position position="1"/>
    </location>
</feature>
<evidence type="ECO:0000256" key="1">
    <source>
        <dbReference type="ARBA" id="ARBA00022460"/>
    </source>
</evidence>
<feature type="signal peptide" evidence="3">
    <location>
        <begin position="1"/>
        <end position="21"/>
    </location>
</feature>
<dbReference type="EMBL" id="CAJVCH010094260">
    <property type="protein sequence ID" value="CAG7722976.1"/>
    <property type="molecule type" value="Genomic_DNA"/>
</dbReference>
<dbReference type="InterPro" id="IPR000618">
    <property type="entry name" value="Insect_cuticle"/>
</dbReference>
<keyword evidence="5" id="KW-1185">Reference proteome</keyword>
<comment type="caution">
    <text evidence="4">The sequence shown here is derived from an EMBL/GenBank/DDBJ whole genome shotgun (WGS) entry which is preliminary data.</text>
</comment>
<protein>
    <submittedName>
        <fullName evidence="4">Uncharacterized protein</fullName>
    </submittedName>
</protein>
<evidence type="ECO:0000313" key="5">
    <source>
        <dbReference type="Proteomes" id="UP000708208"/>
    </source>
</evidence>
<organism evidence="4 5">
    <name type="scientific">Allacma fusca</name>
    <dbReference type="NCBI Taxonomy" id="39272"/>
    <lineage>
        <taxon>Eukaryota</taxon>
        <taxon>Metazoa</taxon>
        <taxon>Ecdysozoa</taxon>
        <taxon>Arthropoda</taxon>
        <taxon>Hexapoda</taxon>
        <taxon>Collembola</taxon>
        <taxon>Symphypleona</taxon>
        <taxon>Sminthuridae</taxon>
        <taxon>Allacma</taxon>
    </lineage>
</organism>
<dbReference type="Proteomes" id="UP000708208">
    <property type="component" value="Unassembled WGS sequence"/>
</dbReference>
<dbReference type="GO" id="GO:0062129">
    <property type="term" value="C:chitin-based extracellular matrix"/>
    <property type="evidence" value="ECO:0007669"/>
    <property type="project" value="TreeGrafter"/>
</dbReference>
<evidence type="ECO:0000256" key="2">
    <source>
        <dbReference type="PROSITE-ProRule" id="PRU00497"/>
    </source>
</evidence>
<dbReference type="InterPro" id="IPR050468">
    <property type="entry name" value="Cuticle_Struct_Prot"/>
</dbReference>
<dbReference type="PANTHER" id="PTHR10380:SF173">
    <property type="entry name" value="CUTICULAR PROTEIN 47EF, ISOFORM C-RELATED"/>
    <property type="match status" value="1"/>
</dbReference>
<proteinExistence type="predicted"/>
<keyword evidence="3" id="KW-0732">Signal</keyword>
<gene>
    <name evidence="4" type="ORF">AFUS01_LOCUS12084</name>
</gene>
<feature type="chain" id="PRO_5035154795" evidence="3">
    <location>
        <begin position="22"/>
        <end position="140"/>
    </location>
</feature>
<sequence>NIFNILLVLAGFHLGISQSNADHKAVDQLRYHTAHTGDGNYKFDYKTSNNISVHEAGYVRNPDVPTDNQVNVKEGCNAYFSPEGFFVSTVYIADESGYRPKDIMTRPPVAQKHQEHQANTCGTGVTGTPGVVGISVNIQK</sequence>
<dbReference type="InterPro" id="IPR031311">
    <property type="entry name" value="CHIT_BIND_RR_consensus"/>
</dbReference>
<dbReference type="OrthoDB" id="7255276at2759"/>
<dbReference type="AlphaFoldDB" id="A0A8J2JRP2"/>
<dbReference type="PROSITE" id="PS51155">
    <property type="entry name" value="CHIT_BIND_RR_2"/>
    <property type="match status" value="1"/>
</dbReference>
<dbReference type="PROSITE" id="PS00233">
    <property type="entry name" value="CHIT_BIND_RR_1"/>
    <property type="match status" value="1"/>
</dbReference>
<dbReference type="PANTHER" id="PTHR10380">
    <property type="entry name" value="CUTICLE PROTEIN"/>
    <property type="match status" value="1"/>
</dbReference>
<evidence type="ECO:0000256" key="3">
    <source>
        <dbReference type="SAM" id="SignalP"/>
    </source>
</evidence>
<evidence type="ECO:0000313" key="4">
    <source>
        <dbReference type="EMBL" id="CAG7722976.1"/>
    </source>
</evidence>
<keyword evidence="1 2" id="KW-0193">Cuticle</keyword>
<name>A0A8J2JRP2_9HEXA</name>
<reference evidence="4" key="1">
    <citation type="submission" date="2021-06" db="EMBL/GenBank/DDBJ databases">
        <authorList>
            <person name="Hodson N. C."/>
            <person name="Mongue J. A."/>
            <person name="Jaron S. K."/>
        </authorList>
    </citation>
    <scope>NUCLEOTIDE SEQUENCE</scope>
</reference>